<dbReference type="AlphaFoldDB" id="A0A085WXH7"/>
<evidence type="ECO:0000259" key="1">
    <source>
        <dbReference type="Pfam" id="PF10816"/>
    </source>
</evidence>
<dbReference type="RefSeq" id="WP_044181651.1">
    <property type="nucleotide sequence ID" value="NZ_JMCB01000001.1"/>
</dbReference>
<evidence type="ECO:0000313" key="2">
    <source>
        <dbReference type="EMBL" id="KFE72390.1"/>
    </source>
</evidence>
<feature type="domain" description="DUF2760" evidence="1">
    <location>
        <begin position="76"/>
        <end position="198"/>
    </location>
</feature>
<dbReference type="Proteomes" id="UP000028725">
    <property type="component" value="Unassembled WGS sequence"/>
</dbReference>
<protein>
    <recommendedName>
        <fullName evidence="1">DUF2760 domain-containing protein</fullName>
    </recommendedName>
</protein>
<dbReference type="STRING" id="394096.DB31_0653"/>
<dbReference type="InterPro" id="IPR021212">
    <property type="entry name" value="DUF2760"/>
</dbReference>
<dbReference type="OrthoDB" id="21395at2"/>
<keyword evidence="3" id="KW-1185">Reference proteome</keyword>
<dbReference type="PATRIC" id="fig|394096.3.peg.645"/>
<evidence type="ECO:0000313" key="3">
    <source>
        <dbReference type="Proteomes" id="UP000028725"/>
    </source>
</evidence>
<gene>
    <name evidence="2" type="ORF">DB31_0653</name>
</gene>
<comment type="caution">
    <text evidence="2">The sequence shown here is derived from an EMBL/GenBank/DDBJ whole genome shotgun (WGS) entry which is preliminary data.</text>
</comment>
<name>A0A085WXH7_9BACT</name>
<proteinExistence type="predicted"/>
<organism evidence="2 3">
    <name type="scientific">Hyalangium minutum</name>
    <dbReference type="NCBI Taxonomy" id="394096"/>
    <lineage>
        <taxon>Bacteria</taxon>
        <taxon>Pseudomonadati</taxon>
        <taxon>Myxococcota</taxon>
        <taxon>Myxococcia</taxon>
        <taxon>Myxococcales</taxon>
        <taxon>Cystobacterineae</taxon>
        <taxon>Archangiaceae</taxon>
        <taxon>Hyalangium</taxon>
    </lineage>
</organism>
<reference evidence="2 3" key="1">
    <citation type="submission" date="2014-04" db="EMBL/GenBank/DDBJ databases">
        <title>Genome assembly of Hyalangium minutum DSM 14724.</title>
        <authorList>
            <person name="Sharma G."/>
            <person name="Subramanian S."/>
        </authorList>
    </citation>
    <scope>NUCLEOTIDE SEQUENCE [LARGE SCALE GENOMIC DNA]</scope>
    <source>
        <strain evidence="2 3">DSM 14724</strain>
    </source>
</reference>
<sequence length="200" mass="21612">MTEQPSLSFFARLWLAFLCFWRVLFSRPFAQAVHPLSQAYDAGTLGAGSPTPALPKPEPTPVKVAPPPVLPPEREHASALVLLSMLQREGRLIDFLQENVASFPDADVGAAARIVHEGCRKVVQQYLSLKPVMTEGEGARVTVPAGFDAQRIRLTGNVAGQPPFAGSLKHQGWVTTEVKFPTVSPALDPRVLAPAEVELS</sequence>
<dbReference type="Pfam" id="PF10816">
    <property type="entry name" value="DUF2760"/>
    <property type="match status" value="1"/>
</dbReference>
<accession>A0A085WXH7</accession>
<dbReference type="EMBL" id="JMCB01000001">
    <property type="protein sequence ID" value="KFE72390.1"/>
    <property type="molecule type" value="Genomic_DNA"/>
</dbReference>